<feature type="domain" description="Response regulatory" evidence="2">
    <location>
        <begin position="6"/>
        <end position="127"/>
    </location>
</feature>
<dbReference type="SMART" id="SM00448">
    <property type="entry name" value="REC"/>
    <property type="match status" value="1"/>
</dbReference>
<reference evidence="3 4" key="1">
    <citation type="submission" date="2019-02" db="EMBL/GenBank/DDBJ databases">
        <title>Deep-cultivation of Planctomycetes and their phenomic and genomic characterization uncovers novel biology.</title>
        <authorList>
            <person name="Wiegand S."/>
            <person name="Jogler M."/>
            <person name="Boedeker C."/>
            <person name="Pinto D."/>
            <person name="Vollmers J."/>
            <person name="Rivas-Marin E."/>
            <person name="Kohn T."/>
            <person name="Peeters S.H."/>
            <person name="Heuer A."/>
            <person name="Rast P."/>
            <person name="Oberbeckmann S."/>
            <person name="Bunk B."/>
            <person name="Jeske O."/>
            <person name="Meyerdierks A."/>
            <person name="Storesund J.E."/>
            <person name="Kallscheuer N."/>
            <person name="Luecker S."/>
            <person name="Lage O.M."/>
            <person name="Pohl T."/>
            <person name="Merkel B.J."/>
            <person name="Hornburger P."/>
            <person name="Mueller R.-W."/>
            <person name="Bruemmer F."/>
            <person name="Labrenz M."/>
            <person name="Spormann A.M."/>
            <person name="Op den Camp H."/>
            <person name="Overmann J."/>
            <person name="Amann R."/>
            <person name="Jetten M.S.M."/>
            <person name="Mascher T."/>
            <person name="Medema M.H."/>
            <person name="Devos D.P."/>
            <person name="Kaster A.-K."/>
            <person name="Ovreas L."/>
            <person name="Rohde M."/>
            <person name="Galperin M.Y."/>
            <person name="Jogler C."/>
        </authorList>
    </citation>
    <scope>NUCLEOTIDE SEQUENCE [LARGE SCALE GENOMIC DNA]</scope>
    <source>
        <strain evidence="3 4">Pan189</strain>
    </source>
</reference>
<dbReference type="InterPro" id="IPR011006">
    <property type="entry name" value="CheY-like_superfamily"/>
</dbReference>
<proteinExistence type="predicted"/>
<feature type="modified residue" description="4-aspartylphosphate" evidence="1">
    <location>
        <position position="60"/>
    </location>
</feature>
<evidence type="ECO:0000259" key="2">
    <source>
        <dbReference type="PROSITE" id="PS50110"/>
    </source>
</evidence>
<dbReference type="SUPFAM" id="SSF52172">
    <property type="entry name" value="CheY-like"/>
    <property type="match status" value="1"/>
</dbReference>
<evidence type="ECO:0000256" key="1">
    <source>
        <dbReference type="PROSITE-ProRule" id="PRU00169"/>
    </source>
</evidence>
<dbReference type="InterPro" id="IPR052893">
    <property type="entry name" value="TCS_response_regulator"/>
</dbReference>
<dbReference type="InterPro" id="IPR001789">
    <property type="entry name" value="Sig_transdc_resp-reg_receiver"/>
</dbReference>
<dbReference type="RefSeq" id="WP_145362350.1">
    <property type="nucleotide sequence ID" value="NZ_CP036268.1"/>
</dbReference>
<gene>
    <name evidence="3" type="primary">rcp1_1</name>
    <name evidence="3" type="ORF">Pan189_04770</name>
</gene>
<evidence type="ECO:0000313" key="4">
    <source>
        <dbReference type="Proteomes" id="UP000317318"/>
    </source>
</evidence>
<dbReference type="EMBL" id="CP036268">
    <property type="protein sequence ID" value="QDT36122.1"/>
    <property type="molecule type" value="Genomic_DNA"/>
</dbReference>
<protein>
    <submittedName>
        <fullName evidence="3">Response regulator rcp1</fullName>
    </submittedName>
</protein>
<keyword evidence="1" id="KW-0597">Phosphoprotein</keyword>
<name>A0A517QWS7_9PLAN</name>
<dbReference type="Pfam" id="PF00072">
    <property type="entry name" value="Response_reg"/>
    <property type="match status" value="1"/>
</dbReference>
<sequence>MQGPASILLIDDQDDEALLVRRAIADTGYTGELSAVQSVMSARKYLESDAGPFIKLVLLDLKFPGPSGFDFLKWRGESSFSNRIPTVVLSNSDSQTDICQAYDLGANSYLNKPVSFTEFKDLIAAAISYWIDVNELPNDNGFGEL</sequence>
<dbReference type="Proteomes" id="UP000317318">
    <property type="component" value="Chromosome"/>
</dbReference>
<dbReference type="GO" id="GO:0000160">
    <property type="term" value="P:phosphorelay signal transduction system"/>
    <property type="evidence" value="ECO:0007669"/>
    <property type="project" value="InterPro"/>
</dbReference>
<dbReference type="Gene3D" id="3.40.50.2300">
    <property type="match status" value="1"/>
</dbReference>
<dbReference type="OrthoDB" id="195863at2"/>
<evidence type="ECO:0000313" key="3">
    <source>
        <dbReference type="EMBL" id="QDT36122.1"/>
    </source>
</evidence>
<dbReference type="PROSITE" id="PS50110">
    <property type="entry name" value="RESPONSE_REGULATORY"/>
    <property type="match status" value="1"/>
</dbReference>
<dbReference type="PANTHER" id="PTHR44520:SF2">
    <property type="entry name" value="RESPONSE REGULATOR RCP1"/>
    <property type="match status" value="1"/>
</dbReference>
<keyword evidence="4" id="KW-1185">Reference proteome</keyword>
<accession>A0A517QWS7</accession>
<dbReference type="KEGG" id="svp:Pan189_04770"/>
<organism evidence="3 4">
    <name type="scientific">Stratiformator vulcanicus</name>
    <dbReference type="NCBI Taxonomy" id="2527980"/>
    <lineage>
        <taxon>Bacteria</taxon>
        <taxon>Pseudomonadati</taxon>
        <taxon>Planctomycetota</taxon>
        <taxon>Planctomycetia</taxon>
        <taxon>Planctomycetales</taxon>
        <taxon>Planctomycetaceae</taxon>
        <taxon>Stratiformator</taxon>
    </lineage>
</organism>
<dbReference type="AlphaFoldDB" id="A0A517QWS7"/>
<dbReference type="PANTHER" id="PTHR44520">
    <property type="entry name" value="RESPONSE REGULATOR RCP1-RELATED"/>
    <property type="match status" value="1"/>
</dbReference>